<dbReference type="InParanoid" id="A0A5E4EAL6"/>
<feature type="domain" description="DUF3444" evidence="2">
    <location>
        <begin position="298"/>
        <end position="381"/>
    </location>
</feature>
<dbReference type="AlphaFoldDB" id="A0A5E4EAL6"/>
<proteinExistence type="predicted"/>
<dbReference type="Proteomes" id="UP000327085">
    <property type="component" value="Chromosome 6"/>
</dbReference>
<dbReference type="Gramene" id="VVA12793">
    <property type="protein sequence ID" value="VVA12793"/>
    <property type="gene ID" value="Prudul26B015104"/>
</dbReference>
<reference evidence="4" key="1">
    <citation type="journal article" date="2020" name="Plant J.">
        <title>Transposons played a major role in the diversification between the closely related almond and peach genomes: results from the almond genome sequence.</title>
        <authorList>
            <person name="Alioto T."/>
            <person name="Alexiou K.G."/>
            <person name="Bardil A."/>
            <person name="Barteri F."/>
            <person name="Castanera R."/>
            <person name="Cruz F."/>
            <person name="Dhingra A."/>
            <person name="Duval H."/>
            <person name="Fernandez I Marti A."/>
            <person name="Frias L."/>
            <person name="Galan B."/>
            <person name="Garcia J.L."/>
            <person name="Howad W."/>
            <person name="Gomez-Garrido J."/>
            <person name="Gut M."/>
            <person name="Julca I."/>
            <person name="Morata J."/>
            <person name="Puigdomenech P."/>
            <person name="Ribeca P."/>
            <person name="Rubio Cabetas M.J."/>
            <person name="Vlasova A."/>
            <person name="Wirthensohn M."/>
            <person name="Garcia-Mas J."/>
            <person name="Gabaldon T."/>
            <person name="Casacuberta J.M."/>
            <person name="Arus P."/>
        </authorList>
    </citation>
    <scope>NUCLEOTIDE SEQUENCE [LARGE SCALE GENOMIC DNA]</scope>
    <source>
        <strain evidence="4">cv. Texas</strain>
    </source>
</reference>
<evidence type="ECO:0000256" key="1">
    <source>
        <dbReference type="SAM" id="MobiDB-lite"/>
    </source>
</evidence>
<evidence type="ECO:0000313" key="4">
    <source>
        <dbReference type="Proteomes" id="UP000327085"/>
    </source>
</evidence>
<dbReference type="EMBL" id="CABIKO010000006">
    <property type="protein sequence ID" value="VVA12793.1"/>
    <property type="molecule type" value="Genomic_DNA"/>
</dbReference>
<accession>A0A5E4EAL6</accession>
<feature type="compositionally biased region" description="Polar residues" evidence="1">
    <location>
        <begin position="56"/>
        <end position="69"/>
    </location>
</feature>
<dbReference type="InterPro" id="IPR024593">
    <property type="entry name" value="DUF3444"/>
</dbReference>
<evidence type="ECO:0000313" key="3">
    <source>
        <dbReference type="EMBL" id="VVA12793.1"/>
    </source>
</evidence>
<protein>
    <submittedName>
        <fullName evidence="3">PREDICTED: DnaJ</fullName>
    </submittedName>
</protein>
<name>A0A5E4EAL6_PRUDU</name>
<feature type="compositionally biased region" description="Polar residues" evidence="1">
    <location>
        <begin position="104"/>
        <end position="128"/>
    </location>
</feature>
<dbReference type="Pfam" id="PF11926">
    <property type="entry name" value="DUF3444"/>
    <property type="match status" value="1"/>
</dbReference>
<feature type="region of interest" description="Disordered" evidence="1">
    <location>
        <begin position="95"/>
        <end position="130"/>
    </location>
</feature>
<dbReference type="PANTHER" id="PTHR45089">
    <property type="entry name" value="DNAJ HEAT SHOCK AMINO-TERMINAL DOMAIN PROTEIN-RELATED"/>
    <property type="match status" value="1"/>
</dbReference>
<evidence type="ECO:0000259" key="2">
    <source>
        <dbReference type="Pfam" id="PF11926"/>
    </source>
</evidence>
<gene>
    <name evidence="3" type="ORF">ALMOND_2B015104</name>
</gene>
<organism evidence="3 4">
    <name type="scientific">Prunus dulcis</name>
    <name type="common">Almond</name>
    <name type="synonym">Amygdalus dulcis</name>
    <dbReference type="NCBI Taxonomy" id="3755"/>
    <lineage>
        <taxon>Eukaryota</taxon>
        <taxon>Viridiplantae</taxon>
        <taxon>Streptophyta</taxon>
        <taxon>Embryophyta</taxon>
        <taxon>Tracheophyta</taxon>
        <taxon>Spermatophyta</taxon>
        <taxon>Magnoliopsida</taxon>
        <taxon>eudicotyledons</taxon>
        <taxon>Gunneridae</taxon>
        <taxon>Pentapetalae</taxon>
        <taxon>rosids</taxon>
        <taxon>fabids</taxon>
        <taxon>Rosales</taxon>
        <taxon>Rosaceae</taxon>
        <taxon>Amygdaloideae</taxon>
        <taxon>Amygdaleae</taxon>
        <taxon>Prunus</taxon>
    </lineage>
</organism>
<sequence>MAQKANGLFPDLEKIPELVERCKALKKIPRLLAKCEVLYVMFEVGLSQLNGGHHPWTSSSKMQGRSNTNFKKDDKEPRTFTSCCPSCVQPESSGYNFADHEDSTSQGRSEVASQSNDGTENPSVTRFNGNAALSPVSKVGFQMSKSSLESGESCKTGNKARADSGHVELNGGYRLRRSSRKRQSICYNENLYHEGDSVCPPKRLRDSNMSSATKKEHQNAAVTDGVFTRDRPTDSAAAAAMDRYKKEPKQKASASQEERFCSKNCKTGEFELEVKKAVIPCNNETKYRADAASGPNSYIPDPEFNKFGLDEDMPKNIFRANQTWALYALEDGMPRFYALVKKVYTSGFKLKITWLEPNPNDQGEIAWCNKELPVACGREKPGPSTTTGILDGVVSLKSMYLTNLNMWKSCKILNKMLALKLLT</sequence>
<dbReference type="PANTHER" id="PTHR45089:SF42">
    <property type="entry name" value="J DOMAIN-CONTAINING PROTEIN"/>
    <property type="match status" value="1"/>
</dbReference>
<feature type="region of interest" description="Disordered" evidence="1">
    <location>
        <begin position="52"/>
        <end position="81"/>
    </location>
</feature>